<dbReference type="EMBL" id="CP036265">
    <property type="protein sequence ID" value="QDT15607.1"/>
    <property type="molecule type" value="Genomic_DNA"/>
</dbReference>
<organism evidence="3 4">
    <name type="scientific">Alienimonas californiensis</name>
    <dbReference type="NCBI Taxonomy" id="2527989"/>
    <lineage>
        <taxon>Bacteria</taxon>
        <taxon>Pseudomonadati</taxon>
        <taxon>Planctomycetota</taxon>
        <taxon>Planctomycetia</taxon>
        <taxon>Planctomycetales</taxon>
        <taxon>Planctomycetaceae</taxon>
        <taxon>Alienimonas</taxon>
    </lineage>
</organism>
<reference evidence="3 4" key="1">
    <citation type="submission" date="2019-02" db="EMBL/GenBank/DDBJ databases">
        <title>Deep-cultivation of Planctomycetes and their phenomic and genomic characterization uncovers novel biology.</title>
        <authorList>
            <person name="Wiegand S."/>
            <person name="Jogler M."/>
            <person name="Boedeker C."/>
            <person name="Pinto D."/>
            <person name="Vollmers J."/>
            <person name="Rivas-Marin E."/>
            <person name="Kohn T."/>
            <person name="Peeters S.H."/>
            <person name="Heuer A."/>
            <person name="Rast P."/>
            <person name="Oberbeckmann S."/>
            <person name="Bunk B."/>
            <person name="Jeske O."/>
            <person name="Meyerdierks A."/>
            <person name="Storesund J.E."/>
            <person name="Kallscheuer N."/>
            <person name="Luecker S."/>
            <person name="Lage O.M."/>
            <person name="Pohl T."/>
            <person name="Merkel B.J."/>
            <person name="Hornburger P."/>
            <person name="Mueller R.-W."/>
            <person name="Bruemmer F."/>
            <person name="Labrenz M."/>
            <person name="Spormann A.M."/>
            <person name="Op den Camp H."/>
            <person name="Overmann J."/>
            <person name="Amann R."/>
            <person name="Jetten M.S.M."/>
            <person name="Mascher T."/>
            <person name="Medema M.H."/>
            <person name="Devos D.P."/>
            <person name="Kaster A.-K."/>
            <person name="Ovreas L."/>
            <person name="Rohde M."/>
            <person name="Galperin M.Y."/>
            <person name="Jogler C."/>
        </authorList>
    </citation>
    <scope>NUCLEOTIDE SEQUENCE [LARGE SCALE GENOMIC DNA]</scope>
    <source>
        <strain evidence="3 4">CA12</strain>
    </source>
</reference>
<accession>A0A517P8A7</accession>
<dbReference type="PANTHER" id="PTHR42852">
    <property type="entry name" value="THIOL:DISULFIDE INTERCHANGE PROTEIN DSBE"/>
    <property type="match status" value="1"/>
</dbReference>
<dbReference type="KEGG" id="acaf:CA12_16920"/>
<evidence type="ECO:0000259" key="2">
    <source>
        <dbReference type="PROSITE" id="PS51352"/>
    </source>
</evidence>
<feature type="chain" id="PRO_5021801837" evidence="1">
    <location>
        <begin position="38"/>
        <end position="665"/>
    </location>
</feature>
<keyword evidence="1" id="KW-0732">Signal</keyword>
<dbReference type="GO" id="GO:0016491">
    <property type="term" value="F:oxidoreductase activity"/>
    <property type="evidence" value="ECO:0007669"/>
    <property type="project" value="InterPro"/>
</dbReference>
<dbReference type="InterPro" id="IPR013766">
    <property type="entry name" value="Thioredoxin_domain"/>
</dbReference>
<dbReference type="InterPro" id="IPR011990">
    <property type="entry name" value="TPR-like_helical_dom_sf"/>
</dbReference>
<evidence type="ECO:0000313" key="3">
    <source>
        <dbReference type="EMBL" id="QDT15607.1"/>
    </source>
</evidence>
<dbReference type="OrthoDB" id="252709at2"/>
<proteinExistence type="predicted"/>
<dbReference type="PROSITE" id="PS51352">
    <property type="entry name" value="THIOREDOXIN_2"/>
    <property type="match status" value="1"/>
</dbReference>
<keyword evidence="4" id="KW-1185">Reference proteome</keyword>
<dbReference type="InterPro" id="IPR050553">
    <property type="entry name" value="Thioredoxin_ResA/DsbE_sf"/>
</dbReference>
<dbReference type="Proteomes" id="UP000318741">
    <property type="component" value="Chromosome"/>
</dbReference>
<dbReference type="PANTHER" id="PTHR42852:SF17">
    <property type="entry name" value="THIOREDOXIN-LIKE PROTEIN HI_1115"/>
    <property type="match status" value="1"/>
</dbReference>
<gene>
    <name evidence="3" type="primary">resA_4</name>
    <name evidence="3" type="ORF">CA12_16920</name>
</gene>
<dbReference type="InterPro" id="IPR036249">
    <property type="entry name" value="Thioredoxin-like_sf"/>
</dbReference>
<dbReference type="CDD" id="cd02966">
    <property type="entry name" value="TlpA_like_family"/>
    <property type="match status" value="1"/>
</dbReference>
<dbReference type="AlphaFoldDB" id="A0A517P8A7"/>
<feature type="domain" description="Thioredoxin" evidence="2">
    <location>
        <begin position="515"/>
        <end position="665"/>
    </location>
</feature>
<evidence type="ECO:0000256" key="1">
    <source>
        <dbReference type="SAM" id="SignalP"/>
    </source>
</evidence>
<evidence type="ECO:0000313" key="4">
    <source>
        <dbReference type="Proteomes" id="UP000318741"/>
    </source>
</evidence>
<dbReference type="SUPFAM" id="SSF52833">
    <property type="entry name" value="Thioredoxin-like"/>
    <property type="match status" value="1"/>
</dbReference>
<dbReference type="RefSeq" id="WP_145358519.1">
    <property type="nucleotide sequence ID" value="NZ_CP036265.1"/>
</dbReference>
<feature type="signal peptide" evidence="1">
    <location>
        <begin position="1"/>
        <end position="37"/>
    </location>
</feature>
<sequence precursor="true">MPRPAAPARPLTRRTARAWATAAVLAVAGPLMGVAQAAPPASVILSTYQPKVVGGPGVEIETPPEDQWDQCKVEPLRNTNDSGYLVVGPQDQTLRRIVDADGDGTIELFIYYNQGMEVFREWDADGAQKNDKGEAVVSSNNFRWVNFGGTKWGVDTNGDRRIDAWKRISPAEAAAVAAEAVVDGDAAKLATVLVTAEELKSLGVDDALAARIVEELADPAKQLAAIRKDSELLRSKPTFQSVNTGQPGLILPGESARGELEVVENSNALLNVPDGNMGIVSLSEMVRVGSRLDSVVWKLTALPRPVEGNGQIVLGGPLIQPPPGMALGDDGDGLAPEVAKLLGELAKLNEDRPDEKSTKAQRLDFAAKQLKLHRELFKVDQGNDRPFWLTTQADTFHGLFLNEDIEAEFAQAEMAKIRKLAAAEAPGALPVVDQRSLFVAWGEKRRPLGADPAQAELEEFETWWRTAREGFVTKYPESNEAATFLIELAMESEQQGELAQASDYYRQLAQKFPSSQLGKKAAGALRRLNLEGKPLEFRLPLRSGGQITSADTRGKVTLLTFWNVECKPCQQNLPVLKDLYQKHGDKLEIIAVNVDEGPNGIAQYVEDNGVKFPIAFEPGGFNGPAATDFGVVNLPTMILADQQGRVVSVNPDIRDVQNKVPQLVK</sequence>
<dbReference type="Pfam" id="PF00578">
    <property type="entry name" value="AhpC-TSA"/>
    <property type="match status" value="1"/>
</dbReference>
<name>A0A517P8A7_9PLAN</name>
<dbReference type="Gene3D" id="1.25.40.10">
    <property type="entry name" value="Tetratricopeptide repeat domain"/>
    <property type="match status" value="1"/>
</dbReference>
<dbReference type="GO" id="GO:0016209">
    <property type="term" value="F:antioxidant activity"/>
    <property type="evidence" value="ECO:0007669"/>
    <property type="project" value="InterPro"/>
</dbReference>
<dbReference type="GO" id="GO:0006950">
    <property type="term" value="P:response to stress"/>
    <property type="evidence" value="ECO:0007669"/>
    <property type="project" value="UniProtKB-ARBA"/>
</dbReference>
<dbReference type="InterPro" id="IPR000866">
    <property type="entry name" value="AhpC/TSA"/>
</dbReference>
<protein>
    <submittedName>
        <fullName evidence="3">Thiol-disulfide oxidoreductase ResA</fullName>
    </submittedName>
</protein>
<dbReference type="Gene3D" id="3.40.30.10">
    <property type="entry name" value="Glutaredoxin"/>
    <property type="match status" value="1"/>
</dbReference>